<keyword evidence="2 5" id="KW-0238">DNA-binding</keyword>
<evidence type="ECO:0000256" key="1">
    <source>
        <dbReference type="ARBA" id="ARBA00023015"/>
    </source>
</evidence>
<proteinExistence type="predicted"/>
<evidence type="ECO:0000256" key="2">
    <source>
        <dbReference type="ARBA" id="ARBA00023125"/>
    </source>
</evidence>
<reference evidence="6" key="1">
    <citation type="submission" date="2016-10" db="EMBL/GenBank/DDBJ databases">
        <authorList>
            <person name="Varghese N."/>
            <person name="Submissions S."/>
        </authorList>
    </citation>
    <scope>NUCLEOTIDE SEQUENCE [LARGE SCALE GENOMIC DNA]</scope>
    <source>
        <strain evidence="6">Gh-67</strain>
    </source>
</reference>
<dbReference type="Gene3D" id="1.10.10.10">
    <property type="entry name" value="Winged helix-like DNA-binding domain superfamily/Winged helix DNA-binding domain"/>
    <property type="match status" value="1"/>
</dbReference>
<sequence>MFSISQSYPTFDIQSIVIYLCISVSTSIVMEIKGTLDLKKELSDISQCPASYVVAVNDTMNILSGKWKLPIIASLRFGKRRFKELGREIPKITPRMLSKELRDLEVNGLVRRTVYNTVPVTVEYELEESGKAFDKVLEVMIEWGLKHREFTLQREKPAEF</sequence>
<organism evidence="5 6">
    <name type="scientific">Mucilaginibacter gossypii</name>
    <dbReference type="NCBI Taxonomy" id="551996"/>
    <lineage>
        <taxon>Bacteria</taxon>
        <taxon>Pseudomonadati</taxon>
        <taxon>Bacteroidota</taxon>
        <taxon>Sphingobacteriia</taxon>
        <taxon>Sphingobacteriales</taxon>
        <taxon>Sphingobacteriaceae</taxon>
        <taxon>Mucilaginibacter</taxon>
    </lineage>
</organism>
<accession>A0A1G8CQJ0</accession>
<keyword evidence="1" id="KW-0805">Transcription regulation</keyword>
<dbReference type="STRING" id="551996.SAMN05192573_11015"/>
<dbReference type="EMBL" id="FNCG01000010">
    <property type="protein sequence ID" value="SDH47702.1"/>
    <property type="molecule type" value="Genomic_DNA"/>
</dbReference>
<dbReference type="SUPFAM" id="SSF46785">
    <property type="entry name" value="Winged helix' DNA-binding domain"/>
    <property type="match status" value="1"/>
</dbReference>
<evidence type="ECO:0000259" key="4">
    <source>
        <dbReference type="PROSITE" id="PS51118"/>
    </source>
</evidence>
<gene>
    <name evidence="5" type="ORF">SAMN05192573_11015</name>
</gene>
<name>A0A1G8CQJ0_9SPHI</name>
<keyword evidence="6" id="KW-1185">Reference proteome</keyword>
<dbReference type="InterPro" id="IPR002577">
    <property type="entry name" value="HTH_HxlR"/>
</dbReference>
<dbReference type="PANTHER" id="PTHR33204:SF29">
    <property type="entry name" value="TRANSCRIPTIONAL REGULATOR"/>
    <property type="match status" value="1"/>
</dbReference>
<protein>
    <submittedName>
        <fullName evidence="5">DNA-binding transcriptional regulator, HxlR family</fullName>
    </submittedName>
</protein>
<evidence type="ECO:0000313" key="6">
    <source>
        <dbReference type="Proteomes" id="UP000199705"/>
    </source>
</evidence>
<dbReference type="GO" id="GO:0003677">
    <property type="term" value="F:DNA binding"/>
    <property type="evidence" value="ECO:0007669"/>
    <property type="project" value="UniProtKB-KW"/>
</dbReference>
<dbReference type="InterPro" id="IPR036388">
    <property type="entry name" value="WH-like_DNA-bd_sf"/>
</dbReference>
<dbReference type="AlphaFoldDB" id="A0A1G8CQJ0"/>
<keyword evidence="3" id="KW-0804">Transcription</keyword>
<dbReference type="Pfam" id="PF01638">
    <property type="entry name" value="HxlR"/>
    <property type="match status" value="1"/>
</dbReference>
<evidence type="ECO:0000313" key="5">
    <source>
        <dbReference type="EMBL" id="SDH47702.1"/>
    </source>
</evidence>
<evidence type="ECO:0000256" key="3">
    <source>
        <dbReference type="ARBA" id="ARBA00023163"/>
    </source>
</evidence>
<dbReference type="InterPro" id="IPR036390">
    <property type="entry name" value="WH_DNA-bd_sf"/>
</dbReference>
<dbReference type="PROSITE" id="PS51118">
    <property type="entry name" value="HTH_HXLR"/>
    <property type="match status" value="1"/>
</dbReference>
<feature type="domain" description="HTH hxlR-type" evidence="4">
    <location>
        <begin position="48"/>
        <end position="152"/>
    </location>
</feature>
<dbReference type="PANTHER" id="PTHR33204">
    <property type="entry name" value="TRANSCRIPTIONAL REGULATOR, MARR FAMILY"/>
    <property type="match status" value="1"/>
</dbReference>
<dbReference type="Proteomes" id="UP000199705">
    <property type="component" value="Unassembled WGS sequence"/>
</dbReference>